<gene>
    <name evidence="3" type="ORF">L210DRAFT_3653489</name>
</gene>
<dbReference type="Pfam" id="PF20151">
    <property type="entry name" value="DUF6533"/>
    <property type="match status" value="1"/>
</dbReference>
<comment type="caution">
    <text evidence="3">The sequence shown here is derived from an EMBL/GenBank/DDBJ whole genome shotgun (WGS) entry which is preliminary data.</text>
</comment>
<feature type="transmembrane region" description="Helical" evidence="1">
    <location>
        <begin position="12"/>
        <end position="34"/>
    </location>
</feature>
<keyword evidence="4" id="KW-1185">Reference proteome</keyword>
<evidence type="ECO:0000259" key="2">
    <source>
        <dbReference type="Pfam" id="PF20151"/>
    </source>
</evidence>
<dbReference type="InterPro" id="IPR045340">
    <property type="entry name" value="DUF6533"/>
</dbReference>
<evidence type="ECO:0000313" key="4">
    <source>
        <dbReference type="Proteomes" id="UP001194468"/>
    </source>
</evidence>
<reference evidence="3" key="2">
    <citation type="journal article" date="2020" name="Nat. Commun.">
        <title>Large-scale genome sequencing of mycorrhizal fungi provides insights into the early evolution of symbiotic traits.</title>
        <authorList>
            <person name="Miyauchi S."/>
            <person name="Kiss E."/>
            <person name="Kuo A."/>
            <person name="Drula E."/>
            <person name="Kohler A."/>
            <person name="Sanchez-Garcia M."/>
            <person name="Morin E."/>
            <person name="Andreopoulos B."/>
            <person name="Barry K.W."/>
            <person name="Bonito G."/>
            <person name="Buee M."/>
            <person name="Carver A."/>
            <person name="Chen C."/>
            <person name="Cichocki N."/>
            <person name="Clum A."/>
            <person name="Culley D."/>
            <person name="Crous P.W."/>
            <person name="Fauchery L."/>
            <person name="Girlanda M."/>
            <person name="Hayes R.D."/>
            <person name="Keri Z."/>
            <person name="LaButti K."/>
            <person name="Lipzen A."/>
            <person name="Lombard V."/>
            <person name="Magnuson J."/>
            <person name="Maillard F."/>
            <person name="Murat C."/>
            <person name="Nolan M."/>
            <person name="Ohm R.A."/>
            <person name="Pangilinan J."/>
            <person name="Pereira M.F."/>
            <person name="Perotto S."/>
            <person name="Peter M."/>
            <person name="Pfister S."/>
            <person name="Riley R."/>
            <person name="Sitrit Y."/>
            <person name="Stielow J.B."/>
            <person name="Szollosi G."/>
            <person name="Zifcakova L."/>
            <person name="Stursova M."/>
            <person name="Spatafora J.W."/>
            <person name="Tedersoo L."/>
            <person name="Vaario L.M."/>
            <person name="Yamada A."/>
            <person name="Yan M."/>
            <person name="Wang P."/>
            <person name="Xu J."/>
            <person name="Bruns T."/>
            <person name="Baldrian P."/>
            <person name="Vilgalys R."/>
            <person name="Dunand C."/>
            <person name="Henrissat B."/>
            <person name="Grigoriev I.V."/>
            <person name="Hibbett D."/>
            <person name="Nagy L.G."/>
            <person name="Martin F.M."/>
        </authorList>
    </citation>
    <scope>NUCLEOTIDE SEQUENCE</scope>
    <source>
        <strain evidence="3">BED1</strain>
    </source>
</reference>
<accession>A0AAD4G898</accession>
<dbReference type="AlphaFoldDB" id="A0AAD4G898"/>
<proteinExistence type="predicted"/>
<keyword evidence="1" id="KW-0812">Transmembrane</keyword>
<dbReference type="Proteomes" id="UP001194468">
    <property type="component" value="Unassembled WGS sequence"/>
</dbReference>
<keyword evidence="1" id="KW-1133">Transmembrane helix</keyword>
<evidence type="ECO:0000313" key="3">
    <source>
        <dbReference type="EMBL" id="KAF8424394.1"/>
    </source>
</evidence>
<sequence>MSSDLKSVLESIVLNDYLSLAVVTAVGYDYILNFSREIEYVWRKPWTWVSTIFVVLRYIGLCWIMTVALTDSTFVPGPPEAYVHSFILK</sequence>
<feature type="domain" description="DUF6533" evidence="2">
    <location>
        <begin position="17"/>
        <end position="62"/>
    </location>
</feature>
<dbReference type="EMBL" id="WHUW01000104">
    <property type="protein sequence ID" value="KAF8424394.1"/>
    <property type="molecule type" value="Genomic_DNA"/>
</dbReference>
<feature type="transmembrane region" description="Helical" evidence="1">
    <location>
        <begin position="46"/>
        <end position="69"/>
    </location>
</feature>
<organism evidence="3 4">
    <name type="scientific">Boletus edulis BED1</name>
    <dbReference type="NCBI Taxonomy" id="1328754"/>
    <lineage>
        <taxon>Eukaryota</taxon>
        <taxon>Fungi</taxon>
        <taxon>Dikarya</taxon>
        <taxon>Basidiomycota</taxon>
        <taxon>Agaricomycotina</taxon>
        <taxon>Agaricomycetes</taxon>
        <taxon>Agaricomycetidae</taxon>
        <taxon>Boletales</taxon>
        <taxon>Boletineae</taxon>
        <taxon>Boletaceae</taxon>
        <taxon>Boletoideae</taxon>
        <taxon>Boletus</taxon>
    </lineage>
</organism>
<protein>
    <recommendedName>
        <fullName evidence="2">DUF6533 domain-containing protein</fullName>
    </recommendedName>
</protein>
<evidence type="ECO:0000256" key="1">
    <source>
        <dbReference type="SAM" id="Phobius"/>
    </source>
</evidence>
<reference evidence="3" key="1">
    <citation type="submission" date="2019-10" db="EMBL/GenBank/DDBJ databases">
        <authorList>
            <consortium name="DOE Joint Genome Institute"/>
            <person name="Kuo A."/>
            <person name="Miyauchi S."/>
            <person name="Kiss E."/>
            <person name="Drula E."/>
            <person name="Kohler A."/>
            <person name="Sanchez-Garcia M."/>
            <person name="Andreopoulos B."/>
            <person name="Barry K.W."/>
            <person name="Bonito G."/>
            <person name="Buee M."/>
            <person name="Carver A."/>
            <person name="Chen C."/>
            <person name="Cichocki N."/>
            <person name="Clum A."/>
            <person name="Culley D."/>
            <person name="Crous P.W."/>
            <person name="Fauchery L."/>
            <person name="Girlanda M."/>
            <person name="Hayes R."/>
            <person name="Keri Z."/>
            <person name="LaButti K."/>
            <person name="Lipzen A."/>
            <person name="Lombard V."/>
            <person name="Magnuson J."/>
            <person name="Maillard F."/>
            <person name="Morin E."/>
            <person name="Murat C."/>
            <person name="Nolan M."/>
            <person name="Ohm R."/>
            <person name="Pangilinan J."/>
            <person name="Pereira M."/>
            <person name="Perotto S."/>
            <person name="Peter M."/>
            <person name="Riley R."/>
            <person name="Sitrit Y."/>
            <person name="Stielow B."/>
            <person name="Szollosi G."/>
            <person name="Zifcakova L."/>
            <person name="Stursova M."/>
            <person name="Spatafora J.W."/>
            <person name="Tedersoo L."/>
            <person name="Vaario L.-M."/>
            <person name="Yamada A."/>
            <person name="Yan M."/>
            <person name="Wang P."/>
            <person name="Xu J."/>
            <person name="Bruns T."/>
            <person name="Baldrian P."/>
            <person name="Vilgalys R."/>
            <person name="Henrissat B."/>
            <person name="Grigoriev I.V."/>
            <person name="Hibbett D."/>
            <person name="Nagy L.G."/>
            <person name="Martin F.M."/>
        </authorList>
    </citation>
    <scope>NUCLEOTIDE SEQUENCE</scope>
    <source>
        <strain evidence="3">BED1</strain>
    </source>
</reference>
<keyword evidence="1" id="KW-0472">Membrane</keyword>
<name>A0AAD4G898_BOLED</name>